<dbReference type="InterPro" id="IPR003594">
    <property type="entry name" value="HATPase_dom"/>
</dbReference>
<keyword evidence="3 9" id="KW-0597">Phosphoprotein</keyword>
<dbReference type="InterPro" id="IPR001789">
    <property type="entry name" value="Sig_transdc_resp-reg_receiver"/>
</dbReference>
<proteinExistence type="predicted"/>
<feature type="modified residue" description="4-aspartylphosphate" evidence="9">
    <location>
        <position position="303"/>
    </location>
</feature>
<dbReference type="EC" id="2.7.13.3" evidence="2"/>
<evidence type="ECO:0000256" key="2">
    <source>
        <dbReference type="ARBA" id="ARBA00012438"/>
    </source>
</evidence>
<dbReference type="SMART" id="SM00448">
    <property type="entry name" value="REC"/>
    <property type="match status" value="1"/>
</dbReference>
<keyword evidence="4" id="KW-0808">Transferase</keyword>
<dbReference type="SMART" id="SM00387">
    <property type="entry name" value="HATPase_c"/>
    <property type="match status" value="1"/>
</dbReference>
<dbReference type="InterPro" id="IPR005467">
    <property type="entry name" value="His_kinase_dom"/>
</dbReference>
<dbReference type="InterPro" id="IPR011006">
    <property type="entry name" value="CheY-like_superfamily"/>
</dbReference>
<sequence>MASKNDKDPKPVNSPAEREVFIHDLKNIMTGALGHLSLARRRAPRDPVLTDSLSAVENILRGACSMAEKAIRPVESSVPQDLSVLDVLSASVGICVPPEGYSLNLTYGENLPMVRAQLSKLQQLFNNLLTNSVHAMEKGGKISIHLEQELPARREDDPKILRVRVIDTGEGIPEELQDKIFEDGFSTREGGTGLGLASARDWLEQIGGEILLEDDSSGRTCFVVRLPGIDEVDPRTRPAVPVVKGSSGRALVLDDDDMVLQIVEEMLSHLGWDVVTSNNGTETVEKYRTAKEEGNPFQFVILDLNMPKGISGPEAAEIIREYDPDARLYISSGQTTTIVNDPAEYGFSGSLKKPYTLDELSRIVAG</sequence>
<dbReference type="Proteomes" id="UP000525652">
    <property type="component" value="Unassembled WGS sequence"/>
</dbReference>
<dbReference type="PROSITE" id="PS50110">
    <property type="entry name" value="RESPONSE_REGULATORY"/>
    <property type="match status" value="1"/>
</dbReference>
<keyword evidence="13" id="KW-1185">Reference proteome</keyword>
<dbReference type="PANTHER" id="PTHR43065">
    <property type="entry name" value="SENSOR HISTIDINE KINASE"/>
    <property type="match status" value="1"/>
</dbReference>
<comment type="caution">
    <text evidence="12">The sequence shown here is derived from an EMBL/GenBank/DDBJ whole genome shotgun (WGS) entry which is preliminary data.</text>
</comment>
<comment type="catalytic activity">
    <reaction evidence="1">
        <text>ATP + protein L-histidine = ADP + protein N-phospho-L-histidine.</text>
        <dbReference type="EC" id="2.7.13.3"/>
    </reaction>
</comment>
<dbReference type="GO" id="GO:0004673">
    <property type="term" value="F:protein histidine kinase activity"/>
    <property type="evidence" value="ECO:0007669"/>
    <property type="project" value="UniProtKB-EC"/>
</dbReference>
<evidence type="ECO:0000256" key="4">
    <source>
        <dbReference type="ARBA" id="ARBA00022679"/>
    </source>
</evidence>
<dbReference type="Gene3D" id="3.30.565.10">
    <property type="entry name" value="Histidine kinase-like ATPase, C-terminal domain"/>
    <property type="match status" value="1"/>
</dbReference>
<keyword evidence="8" id="KW-0902">Two-component regulatory system</keyword>
<dbReference type="RefSeq" id="WP_185694670.1">
    <property type="nucleotide sequence ID" value="NZ_JACHVA010000138.1"/>
</dbReference>
<evidence type="ECO:0000256" key="3">
    <source>
        <dbReference type="ARBA" id="ARBA00022553"/>
    </source>
</evidence>
<evidence type="ECO:0000256" key="7">
    <source>
        <dbReference type="ARBA" id="ARBA00022840"/>
    </source>
</evidence>
<evidence type="ECO:0000256" key="9">
    <source>
        <dbReference type="PROSITE-ProRule" id="PRU00169"/>
    </source>
</evidence>
<protein>
    <recommendedName>
        <fullName evidence="2">histidine kinase</fullName>
        <ecNumber evidence="2">2.7.13.3</ecNumber>
    </recommendedName>
</protein>
<dbReference type="Pfam" id="PF02518">
    <property type="entry name" value="HATPase_c"/>
    <property type="match status" value="1"/>
</dbReference>
<reference evidence="12 13" key="1">
    <citation type="submission" date="2020-07" db="EMBL/GenBank/DDBJ databases">
        <authorList>
            <person name="Feng X."/>
        </authorList>
    </citation>
    <scope>NUCLEOTIDE SEQUENCE [LARGE SCALE GENOMIC DNA]</scope>
    <source>
        <strain evidence="12 13">JCM14086</strain>
    </source>
</reference>
<evidence type="ECO:0000256" key="5">
    <source>
        <dbReference type="ARBA" id="ARBA00022741"/>
    </source>
</evidence>
<dbReference type="EMBL" id="JACHVA010000138">
    <property type="protein sequence ID" value="MBC2604053.1"/>
    <property type="molecule type" value="Genomic_DNA"/>
</dbReference>
<accession>A0A7X1E6F6</accession>
<dbReference type="SUPFAM" id="SSF55874">
    <property type="entry name" value="ATPase domain of HSP90 chaperone/DNA topoisomerase II/histidine kinase"/>
    <property type="match status" value="1"/>
</dbReference>
<evidence type="ECO:0000256" key="8">
    <source>
        <dbReference type="ARBA" id="ARBA00023012"/>
    </source>
</evidence>
<dbReference type="Pfam" id="PF00072">
    <property type="entry name" value="Response_reg"/>
    <property type="match status" value="1"/>
</dbReference>
<gene>
    <name evidence="12" type="ORF">H5P30_19905</name>
</gene>
<evidence type="ECO:0000259" key="11">
    <source>
        <dbReference type="PROSITE" id="PS50110"/>
    </source>
</evidence>
<evidence type="ECO:0000256" key="6">
    <source>
        <dbReference type="ARBA" id="ARBA00022777"/>
    </source>
</evidence>
<evidence type="ECO:0000313" key="12">
    <source>
        <dbReference type="EMBL" id="MBC2604053.1"/>
    </source>
</evidence>
<keyword evidence="5" id="KW-0547">Nucleotide-binding</keyword>
<dbReference type="PRINTS" id="PR00344">
    <property type="entry name" value="BCTRLSENSOR"/>
</dbReference>
<evidence type="ECO:0000259" key="10">
    <source>
        <dbReference type="PROSITE" id="PS50109"/>
    </source>
</evidence>
<dbReference type="PROSITE" id="PS50109">
    <property type="entry name" value="HIS_KIN"/>
    <property type="match status" value="1"/>
</dbReference>
<organism evidence="12 13">
    <name type="scientific">Puniceicoccus vermicola</name>
    <dbReference type="NCBI Taxonomy" id="388746"/>
    <lineage>
        <taxon>Bacteria</taxon>
        <taxon>Pseudomonadati</taxon>
        <taxon>Verrucomicrobiota</taxon>
        <taxon>Opitutia</taxon>
        <taxon>Puniceicoccales</taxon>
        <taxon>Puniceicoccaceae</taxon>
        <taxon>Puniceicoccus</taxon>
    </lineage>
</organism>
<evidence type="ECO:0000256" key="1">
    <source>
        <dbReference type="ARBA" id="ARBA00000085"/>
    </source>
</evidence>
<feature type="domain" description="Response regulatory" evidence="11">
    <location>
        <begin position="249"/>
        <end position="366"/>
    </location>
</feature>
<name>A0A7X1E6F6_9BACT</name>
<dbReference type="CDD" id="cd00075">
    <property type="entry name" value="HATPase"/>
    <property type="match status" value="1"/>
</dbReference>
<dbReference type="Gene3D" id="3.40.50.2300">
    <property type="match status" value="1"/>
</dbReference>
<dbReference type="InterPro" id="IPR004358">
    <property type="entry name" value="Sig_transdc_His_kin-like_C"/>
</dbReference>
<keyword evidence="6" id="KW-0418">Kinase</keyword>
<dbReference type="SUPFAM" id="SSF52172">
    <property type="entry name" value="CheY-like"/>
    <property type="match status" value="1"/>
</dbReference>
<feature type="domain" description="Histidine kinase" evidence="10">
    <location>
        <begin position="20"/>
        <end position="230"/>
    </location>
</feature>
<dbReference type="GO" id="GO:0005524">
    <property type="term" value="F:ATP binding"/>
    <property type="evidence" value="ECO:0007669"/>
    <property type="project" value="UniProtKB-KW"/>
</dbReference>
<dbReference type="AlphaFoldDB" id="A0A7X1E6F6"/>
<evidence type="ECO:0000313" key="13">
    <source>
        <dbReference type="Proteomes" id="UP000525652"/>
    </source>
</evidence>
<dbReference type="InterPro" id="IPR036890">
    <property type="entry name" value="HATPase_C_sf"/>
</dbReference>
<dbReference type="PANTHER" id="PTHR43065:SF10">
    <property type="entry name" value="PEROXIDE STRESS-ACTIVATED HISTIDINE KINASE MAK3"/>
    <property type="match status" value="1"/>
</dbReference>
<keyword evidence="7" id="KW-0067">ATP-binding</keyword>
<dbReference type="GO" id="GO:0000160">
    <property type="term" value="P:phosphorelay signal transduction system"/>
    <property type="evidence" value="ECO:0007669"/>
    <property type="project" value="UniProtKB-KW"/>
</dbReference>